<feature type="transmembrane region" description="Helical" evidence="6">
    <location>
        <begin position="39"/>
        <end position="57"/>
    </location>
</feature>
<evidence type="ECO:0000256" key="6">
    <source>
        <dbReference type="SAM" id="Phobius"/>
    </source>
</evidence>
<dbReference type="Pfam" id="PF04791">
    <property type="entry name" value="LMBR1"/>
    <property type="match status" value="1"/>
</dbReference>
<name>A0A078B366_STYLE</name>
<evidence type="ECO:0000256" key="4">
    <source>
        <dbReference type="ARBA" id="ARBA00023136"/>
    </source>
</evidence>
<dbReference type="AlphaFoldDB" id="A0A078B366"/>
<evidence type="ECO:0000313" key="7">
    <source>
        <dbReference type="EMBL" id="CDW87933.1"/>
    </source>
</evidence>
<protein>
    <submittedName>
        <fullName evidence="7">Uncharacterized protein</fullName>
    </submittedName>
</protein>
<dbReference type="OrthoDB" id="73273at2759"/>
<evidence type="ECO:0000256" key="1">
    <source>
        <dbReference type="ARBA" id="ARBA00004141"/>
    </source>
</evidence>
<dbReference type="InParanoid" id="A0A078B366"/>
<feature type="transmembrane region" description="Helical" evidence="6">
    <location>
        <begin position="6"/>
        <end position="27"/>
    </location>
</feature>
<dbReference type="Proteomes" id="UP000039865">
    <property type="component" value="Unassembled WGS sequence"/>
</dbReference>
<evidence type="ECO:0000256" key="2">
    <source>
        <dbReference type="ARBA" id="ARBA00022692"/>
    </source>
</evidence>
<feature type="transmembrane region" description="Helical" evidence="6">
    <location>
        <begin position="143"/>
        <end position="168"/>
    </location>
</feature>
<proteinExistence type="predicted"/>
<dbReference type="PANTHER" id="PTHR31652">
    <property type="entry name" value="LIMR FAMILY PROTEIN DDB_G0283707-RELATED"/>
    <property type="match status" value="1"/>
</dbReference>
<comment type="subcellular location">
    <subcellularLocation>
        <location evidence="1">Membrane</location>
        <topology evidence="1">Multi-pass membrane protein</topology>
    </subcellularLocation>
</comment>
<dbReference type="GO" id="GO:0016020">
    <property type="term" value="C:membrane"/>
    <property type="evidence" value="ECO:0007669"/>
    <property type="project" value="UniProtKB-SubCell"/>
</dbReference>
<keyword evidence="8" id="KW-1185">Reference proteome</keyword>
<keyword evidence="3 6" id="KW-1133">Transmembrane helix</keyword>
<gene>
    <name evidence="7" type="primary">Contig19205.g20362</name>
    <name evidence="7" type="ORF">STYLEM_17048</name>
</gene>
<feature type="transmembrane region" description="Helical" evidence="6">
    <location>
        <begin position="296"/>
        <end position="316"/>
    </location>
</feature>
<feature type="region of interest" description="Disordered" evidence="5">
    <location>
        <begin position="428"/>
        <end position="477"/>
    </location>
</feature>
<keyword evidence="2 6" id="KW-0812">Transmembrane</keyword>
<evidence type="ECO:0000313" key="8">
    <source>
        <dbReference type="Proteomes" id="UP000039865"/>
    </source>
</evidence>
<reference evidence="7 8" key="1">
    <citation type="submission" date="2014-06" db="EMBL/GenBank/DDBJ databases">
        <authorList>
            <person name="Swart Estienne"/>
        </authorList>
    </citation>
    <scope>NUCLEOTIDE SEQUENCE [LARGE SCALE GENOMIC DNA]</scope>
    <source>
        <strain evidence="7 8">130c</strain>
    </source>
</reference>
<feature type="transmembrane region" description="Helical" evidence="6">
    <location>
        <begin position="77"/>
        <end position="100"/>
    </location>
</feature>
<dbReference type="OMA" id="YAYCAMY"/>
<feature type="compositionally biased region" description="Acidic residues" evidence="5">
    <location>
        <begin position="463"/>
        <end position="477"/>
    </location>
</feature>
<dbReference type="PANTHER" id="PTHR31652:SF0">
    <property type="entry name" value="LIMR FAMILY PROTEIN DDB_G0283707-RELATED"/>
    <property type="match status" value="1"/>
</dbReference>
<evidence type="ECO:0000256" key="5">
    <source>
        <dbReference type="SAM" id="MobiDB-lite"/>
    </source>
</evidence>
<feature type="transmembrane region" description="Helical" evidence="6">
    <location>
        <begin position="265"/>
        <end position="284"/>
    </location>
</feature>
<accession>A0A078B366</accession>
<organism evidence="7 8">
    <name type="scientific">Stylonychia lemnae</name>
    <name type="common">Ciliate</name>
    <dbReference type="NCBI Taxonomy" id="5949"/>
    <lineage>
        <taxon>Eukaryota</taxon>
        <taxon>Sar</taxon>
        <taxon>Alveolata</taxon>
        <taxon>Ciliophora</taxon>
        <taxon>Intramacronucleata</taxon>
        <taxon>Spirotrichea</taxon>
        <taxon>Stichotrichia</taxon>
        <taxon>Sporadotrichida</taxon>
        <taxon>Oxytrichidae</taxon>
        <taxon>Stylonychinae</taxon>
        <taxon>Stylonychia</taxon>
    </lineage>
</organism>
<dbReference type="InterPro" id="IPR006876">
    <property type="entry name" value="LMBR1-like_membr_prot"/>
</dbReference>
<keyword evidence="4 6" id="KW-0472">Membrane</keyword>
<dbReference type="EMBL" id="CCKQ01016069">
    <property type="protein sequence ID" value="CDW87933.1"/>
    <property type="molecule type" value="Genomic_DNA"/>
</dbReference>
<sequence>MDWYTIGVAIALLIILLVANIYFMAHNAHPNDSPFGQNIIMRILVVFGFTISYTPILMVPLDISNSQSNGGLNMETLWGIILIIQVSCVWVLFPIFIVFYESNEQDQLYEIPVEEAIQIGLDPSQSELKDGVYRGRLDFLTHLIGVMAWIGSILFCFFGGVGFISLPYDLIYEYIYMPQPIQDKEFQRRKQILLNYTMKLREMGKQIENERQYVALIKGYSGWRKRRAFNKKIRIFESRSLLAEKEFRILDMEANYSQKVEPLRYTFKLVLGIICALLTLNWFAQIFMLTLIDMKLSIFGSFIFVIMAFYLLIISVKGNSTYGYRTACFTFYPITENETQLNSFLFNAMLMNVLTTYIVQFTCEQLNSLVNTAYFYKLIMKTKYCTFFYVFSKYSIFSFFLMIVSIITFFTLVIRGGRRIKFSELEKNMKGGKGGKGGSKSQKNSKKDIEKGKKQSKTTLIQNDEEDDEDNDDDDDD</sequence>
<evidence type="ECO:0000256" key="3">
    <source>
        <dbReference type="ARBA" id="ARBA00022989"/>
    </source>
</evidence>
<feature type="transmembrane region" description="Helical" evidence="6">
    <location>
        <begin position="394"/>
        <end position="414"/>
    </location>
</feature>